<keyword evidence="4" id="KW-1185">Reference proteome</keyword>
<dbReference type="Proteomes" id="UP000798808">
    <property type="component" value="Unassembled WGS sequence"/>
</dbReference>
<feature type="transmembrane region" description="Helical" evidence="1">
    <location>
        <begin position="70"/>
        <end position="90"/>
    </location>
</feature>
<keyword evidence="1" id="KW-0472">Membrane</keyword>
<sequence length="122" mass="13243">MNLRFISPTFHGIIDYTAAVALIVVPFMLGLGDSSILALWLSVTTGLIVILVSTNTIYKYGIFQTLSFNAHLAIDLMAATTFAIAPFALGFEGIDMYYYIANAVVVFLVVALSDNCEPVINQ</sequence>
<evidence type="ECO:0000259" key="2">
    <source>
        <dbReference type="Pfam" id="PF03779"/>
    </source>
</evidence>
<proteinExistence type="predicted"/>
<organism evidence="3 4">
    <name type="scientific">Fulvivirga kasyanovii</name>
    <dbReference type="NCBI Taxonomy" id="396812"/>
    <lineage>
        <taxon>Bacteria</taxon>
        <taxon>Pseudomonadati</taxon>
        <taxon>Bacteroidota</taxon>
        <taxon>Cytophagia</taxon>
        <taxon>Cytophagales</taxon>
        <taxon>Fulvivirgaceae</taxon>
        <taxon>Fulvivirga</taxon>
    </lineage>
</organism>
<evidence type="ECO:0000313" key="4">
    <source>
        <dbReference type="Proteomes" id="UP000798808"/>
    </source>
</evidence>
<comment type="caution">
    <text evidence="3">The sequence shown here is derived from an EMBL/GenBank/DDBJ whole genome shotgun (WGS) entry which is preliminary data.</text>
</comment>
<keyword evidence="1" id="KW-0812">Transmembrane</keyword>
<accession>A0ABW9RU97</accession>
<dbReference type="RefSeq" id="WP_155174470.1">
    <property type="nucleotide sequence ID" value="NZ_BAAAFL010000027.1"/>
</dbReference>
<evidence type="ECO:0000313" key="3">
    <source>
        <dbReference type="EMBL" id="MTI27471.1"/>
    </source>
</evidence>
<dbReference type="Pfam" id="PF03779">
    <property type="entry name" value="SPW"/>
    <property type="match status" value="1"/>
</dbReference>
<feature type="transmembrane region" description="Helical" evidence="1">
    <location>
        <begin position="96"/>
        <end position="113"/>
    </location>
</feature>
<dbReference type="InterPro" id="IPR005530">
    <property type="entry name" value="SPW"/>
</dbReference>
<protein>
    <recommendedName>
        <fullName evidence="2">SPW repeat-containing integral membrane domain-containing protein</fullName>
    </recommendedName>
</protein>
<keyword evidence="1" id="KW-1133">Transmembrane helix</keyword>
<feature type="transmembrane region" description="Helical" evidence="1">
    <location>
        <begin position="37"/>
        <end position="58"/>
    </location>
</feature>
<gene>
    <name evidence="3" type="ORF">E1163_21120</name>
</gene>
<evidence type="ECO:0000256" key="1">
    <source>
        <dbReference type="SAM" id="Phobius"/>
    </source>
</evidence>
<name>A0ABW9RU97_9BACT</name>
<feature type="domain" description="SPW repeat-containing integral membrane" evidence="2">
    <location>
        <begin position="11"/>
        <end position="111"/>
    </location>
</feature>
<reference evidence="3 4" key="1">
    <citation type="submission" date="2019-02" db="EMBL/GenBank/DDBJ databases">
        <authorList>
            <person name="Goldberg S.R."/>
            <person name="Haltli B.A."/>
            <person name="Correa H."/>
            <person name="Russell K.G."/>
        </authorList>
    </citation>
    <scope>NUCLEOTIDE SEQUENCE [LARGE SCALE GENOMIC DNA]</scope>
    <source>
        <strain evidence="3 4">JCM 16186</strain>
    </source>
</reference>
<feature type="transmembrane region" description="Helical" evidence="1">
    <location>
        <begin position="12"/>
        <end position="31"/>
    </location>
</feature>
<dbReference type="EMBL" id="SMLW01000629">
    <property type="protein sequence ID" value="MTI27471.1"/>
    <property type="molecule type" value="Genomic_DNA"/>
</dbReference>